<dbReference type="GO" id="GO:0046872">
    <property type="term" value="F:metal ion binding"/>
    <property type="evidence" value="ECO:0007669"/>
    <property type="project" value="UniProtKB-KW"/>
</dbReference>
<dbReference type="PANTHER" id="PTHR13062:SF12">
    <property type="entry name" value="ALPHA-2-MACROGLOBULIN DOMAIN-CONTAINING PROTEIN"/>
    <property type="match status" value="1"/>
</dbReference>
<comment type="cofactor">
    <cofactor evidence="1">
        <name>Zn(2+)</name>
        <dbReference type="ChEBI" id="CHEBI:29105"/>
    </cofactor>
</comment>
<keyword evidence="4" id="KW-0645">Protease</keyword>
<protein>
    <submittedName>
        <fullName evidence="11">Uncharacterized protein</fullName>
    </submittedName>
</protein>
<dbReference type="EMBL" id="PGGS01000255">
    <property type="protein sequence ID" value="PNH06151.1"/>
    <property type="molecule type" value="Genomic_DNA"/>
</dbReference>
<evidence type="ECO:0000313" key="12">
    <source>
        <dbReference type="Proteomes" id="UP000236333"/>
    </source>
</evidence>
<evidence type="ECO:0000256" key="4">
    <source>
        <dbReference type="ARBA" id="ARBA00022670"/>
    </source>
</evidence>
<feature type="signal peptide" evidence="10">
    <location>
        <begin position="1"/>
        <end position="30"/>
    </location>
</feature>
<evidence type="ECO:0000256" key="5">
    <source>
        <dbReference type="ARBA" id="ARBA00022723"/>
    </source>
</evidence>
<dbReference type="PANTHER" id="PTHR13062">
    <property type="entry name" value="COLLAGENASE"/>
    <property type="match status" value="1"/>
</dbReference>
<organism evidence="11 12">
    <name type="scientific">Tetrabaena socialis</name>
    <dbReference type="NCBI Taxonomy" id="47790"/>
    <lineage>
        <taxon>Eukaryota</taxon>
        <taxon>Viridiplantae</taxon>
        <taxon>Chlorophyta</taxon>
        <taxon>core chlorophytes</taxon>
        <taxon>Chlorophyceae</taxon>
        <taxon>CS clade</taxon>
        <taxon>Chlamydomonadales</taxon>
        <taxon>Tetrabaenaceae</taxon>
        <taxon>Tetrabaena</taxon>
    </lineage>
</organism>
<keyword evidence="8" id="KW-0862">Zinc</keyword>
<evidence type="ECO:0000256" key="7">
    <source>
        <dbReference type="ARBA" id="ARBA00022801"/>
    </source>
</evidence>
<sequence length="214" mass="22626">MRHGASRQPHGLRAGWGLLVLLSLVGGSLSAKSGPKSAALFLGAKLPLAVITTTPVALSTQDDDGVWVSGRQALTAVFSRPVIALGSDFGGADATKKVPFRLTCGVAGKLRWVTTSIARFDPDEDWPPDLECSVKWVASLTAWDGARLQLEGVPARRVLRTSSMHMWLNGITSERADNLTDGAWSYNLGSSADKTPEAPPDGMPGLGMFGGAHY</sequence>
<keyword evidence="12" id="KW-1185">Reference proteome</keyword>
<evidence type="ECO:0000256" key="10">
    <source>
        <dbReference type="SAM" id="SignalP"/>
    </source>
</evidence>
<keyword evidence="6 10" id="KW-0732">Signal</keyword>
<comment type="subcellular location">
    <subcellularLocation>
        <location evidence="2">Secreted</location>
    </subcellularLocation>
</comment>
<evidence type="ECO:0000256" key="8">
    <source>
        <dbReference type="ARBA" id="ARBA00022833"/>
    </source>
</evidence>
<keyword evidence="7" id="KW-0378">Hydrolase</keyword>
<dbReference type="GO" id="GO:0008237">
    <property type="term" value="F:metallopeptidase activity"/>
    <property type="evidence" value="ECO:0007669"/>
    <property type="project" value="UniProtKB-KW"/>
</dbReference>
<name>A0A2J8A0U1_9CHLO</name>
<gene>
    <name evidence="11" type="ORF">TSOC_007503</name>
</gene>
<dbReference type="GO" id="GO:0006508">
    <property type="term" value="P:proteolysis"/>
    <property type="evidence" value="ECO:0007669"/>
    <property type="project" value="UniProtKB-KW"/>
</dbReference>
<comment type="caution">
    <text evidence="11">The sequence shown here is derived from an EMBL/GenBank/DDBJ whole genome shotgun (WGS) entry which is preliminary data.</text>
</comment>
<evidence type="ECO:0000256" key="6">
    <source>
        <dbReference type="ARBA" id="ARBA00022729"/>
    </source>
</evidence>
<evidence type="ECO:0000313" key="11">
    <source>
        <dbReference type="EMBL" id="PNH06151.1"/>
    </source>
</evidence>
<dbReference type="OrthoDB" id="543368at2759"/>
<keyword evidence="5" id="KW-0479">Metal-binding</keyword>
<dbReference type="AlphaFoldDB" id="A0A2J8A0U1"/>
<dbReference type="Proteomes" id="UP000236333">
    <property type="component" value="Unassembled WGS sequence"/>
</dbReference>
<keyword evidence="3" id="KW-0964">Secreted</keyword>
<evidence type="ECO:0000256" key="3">
    <source>
        <dbReference type="ARBA" id="ARBA00022525"/>
    </source>
</evidence>
<dbReference type="GO" id="GO:0005576">
    <property type="term" value="C:extracellular region"/>
    <property type="evidence" value="ECO:0007669"/>
    <property type="project" value="UniProtKB-SubCell"/>
</dbReference>
<accession>A0A2J8A0U1</accession>
<proteinExistence type="predicted"/>
<evidence type="ECO:0000256" key="2">
    <source>
        <dbReference type="ARBA" id="ARBA00004613"/>
    </source>
</evidence>
<dbReference type="Gene3D" id="2.60.40.3710">
    <property type="match status" value="1"/>
</dbReference>
<keyword evidence="9" id="KW-0482">Metalloprotease</keyword>
<reference evidence="11 12" key="1">
    <citation type="journal article" date="2017" name="Mol. Biol. Evol.">
        <title>The 4-celled Tetrabaena socialis nuclear genome reveals the essential components for genetic control of cell number at the origin of multicellularity in the volvocine lineage.</title>
        <authorList>
            <person name="Featherston J."/>
            <person name="Arakaki Y."/>
            <person name="Hanschen E.R."/>
            <person name="Ferris P.J."/>
            <person name="Michod R.E."/>
            <person name="Olson B.J.S.C."/>
            <person name="Nozaki H."/>
            <person name="Durand P.M."/>
        </authorList>
    </citation>
    <scope>NUCLEOTIDE SEQUENCE [LARGE SCALE GENOMIC DNA]</scope>
    <source>
        <strain evidence="11 12">NIES-571</strain>
    </source>
</reference>
<feature type="chain" id="PRO_5014430882" evidence="10">
    <location>
        <begin position="31"/>
        <end position="214"/>
    </location>
</feature>
<evidence type="ECO:0000256" key="9">
    <source>
        <dbReference type="ARBA" id="ARBA00023049"/>
    </source>
</evidence>
<evidence type="ECO:0000256" key="1">
    <source>
        <dbReference type="ARBA" id="ARBA00001947"/>
    </source>
</evidence>